<accession>A0ABQ6JXC1</accession>
<dbReference type="InterPro" id="IPR014756">
    <property type="entry name" value="Ig_E-set"/>
</dbReference>
<comment type="caution">
    <text evidence="3">The sequence shown here is derived from an EMBL/GenBank/DDBJ whole genome shotgun (WGS) entry which is preliminary data.</text>
</comment>
<organism evidence="3 4">
    <name type="scientific">Homoserinibacter gongjuensis</name>
    <dbReference type="NCBI Taxonomy" id="1162968"/>
    <lineage>
        <taxon>Bacteria</taxon>
        <taxon>Bacillati</taxon>
        <taxon>Actinomycetota</taxon>
        <taxon>Actinomycetes</taxon>
        <taxon>Micrococcales</taxon>
        <taxon>Microbacteriaceae</taxon>
        <taxon>Homoserinibacter</taxon>
    </lineage>
</organism>
<dbReference type="Proteomes" id="UP001157069">
    <property type="component" value="Unassembled WGS sequence"/>
</dbReference>
<dbReference type="Gene3D" id="2.60.40.10">
    <property type="entry name" value="Immunoglobulins"/>
    <property type="match status" value="2"/>
</dbReference>
<evidence type="ECO:0000313" key="4">
    <source>
        <dbReference type="Proteomes" id="UP001157069"/>
    </source>
</evidence>
<keyword evidence="4" id="KW-1185">Reference proteome</keyword>
<evidence type="ECO:0000313" key="3">
    <source>
        <dbReference type="EMBL" id="GMA91884.1"/>
    </source>
</evidence>
<protein>
    <recommendedName>
        <fullName evidence="5">1,4-alpha-glucan branching enzyme</fullName>
    </recommendedName>
</protein>
<feature type="domain" description="Glycoside hydrolase family 13 N-terminal" evidence="1">
    <location>
        <begin position="126"/>
        <end position="208"/>
    </location>
</feature>
<dbReference type="PANTHER" id="PTHR43651">
    <property type="entry name" value="1,4-ALPHA-GLUCAN-BRANCHING ENZYME"/>
    <property type="match status" value="1"/>
</dbReference>
<evidence type="ECO:0008006" key="5">
    <source>
        <dbReference type="Google" id="ProtNLM"/>
    </source>
</evidence>
<dbReference type="CDD" id="cd02855">
    <property type="entry name" value="E_set_GBE_prok_N"/>
    <property type="match status" value="1"/>
</dbReference>
<dbReference type="InterPro" id="IPR044143">
    <property type="entry name" value="GlgB_N_E_set_prok"/>
</dbReference>
<proteinExistence type="predicted"/>
<dbReference type="EMBL" id="BSVA01000001">
    <property type="protein sequence ID" value="GMA91884.1"/>
    <property type="molecule type" value="Genomic_DNA"/>
</dbReference>
<dbReference type="SUPFAM" id="SSF81296">
    <property type="entry name" value="E set domains"/>
    <property type="match status" value="2"/>
</dbReference>
<gene>
    <name evidence="3" type="ORF">GCM10025869_24130</name>
</gene>
<reference evidence="4" key="1">
    <citation type="journal article" date="2019" name="Int. J. Syst. Evol. Microbiol.">
        <title>The Global Catalogue of Microorganisms (GCM) 10K type strain sequencing project: providing services to taxonomists for standard genome sequencing and annotation.</title>
        <authorList>
            <consortium name="The Broad Institute Genomics Platform"/>
            <consortium name="The Broad Institute Genome Sequencing Center for Infectious Disease"/>
            <person name="Wu L."/>
            <person name="Ma J."/>
        </authorList>
    </citation>
    <scope>NUCLEOTIDE SEQUENCE [LARGE SCALE GENOMIC DNA]</scope>
    <source>
        <strain evidence="4">NBRC 108755</strain>
    </source>
</reference>
<dbReference type="PANTHER" id="PTHR43651:SF3">
    <property type="entry name" value="1,4-ALPHA-GLUCAN-BRANCHING ENZYME"/>
    <property type="match status" value="1"/>
</dbReference>
<dbReference type="InterPro" id="IPR054169">
    <property type="entry name" value="GlgB_N"/>
</dbReference>
<dbReference type="InterPro" id="IPR004193">
    <property type="entry name" value="Glyco_hydro_13_N"/>
</dbReference>
<evidence type="ECO:0000259" key="1">
    <source>
        <dbReference type="Pfam" id="PF02922"/>
    </source>
</evidence>
<dbReference type="Pfam" id="PF02922">
    <property type="entry name" value="CBM_48"/>
    <property type="match status" value="1"/>
</dbReference>
<dbReference type="Pfam" id="PF22019">
    <property type="entry name" value="GlgB_N"/>
    <property type="match status" value="1"/>
</dbReference>
<sequence length="219" mass="23992">MAARSSLPPLDAGLIASLVEGRHPRPHDWLGQHALGDGWVIRAVRPLADEVVAVRADGTEITLEHVADGLWQGYAPGAGQAYRLLTRYPDGPDWVADDPYRFVPSIGEIDLFLWGEGRHEQLWHVFGAHLKQHEGVEGAGFVVWAPHAQAVRVIGDFNSWSGSGHAMRRLDDNGVWELFVPGLAAGGVYKYELLTASGVWVTRADPMARFTEVPPPPAR</sequence>
<name>A0ABQ6JXC1_9MICO</name>
<feature type="domain" description="1,4-alpha-glucan branching enzyme GlgB N-terminal" evidence="2">
    <location>
        <begin position="15"/>
        <end position="100"/>
    </location>
</feature>
<dbReference type="InterPro" id="IPR013783">
    <property type="entry name" value="Ig-like_fold"/>
</dbReference>
<evidence type="ECO:0000259" key="2">
    <source>
        <dbReference type="Pfam" id="PF22019"/>
    </source>
</evidence>